<gene>
    <name evidence="1" type="ORF">SAMN02787073_0793</name>
</gene>
<proteinExistence type="predicted"/>
<name>A0A1M4V456_9FLAO</name>
<dbReference type="Proteomes" id="UP000184108">
    <property type="component" value="Unassembled WGS sequence"/>
</dbReference>
<dbReference type="EMBL" id="FQVE01000001">
    <property type="protein sequence ID" value="SHE63771.1"/>
    <property type="molecule type" value="Genomic_DNA"/>
</dbReference>
<evidence type="ECO:0000313" key="1">
    <source>
        <dbReference type="EMBL" id="SHE63771.1"/>
    </source>
</evidence>
<evidence type="ECO:0000313" key="2">
    <source>
        <dbReference type="Proteomes" id="UP000184108"/>
    </source>
</evidence>
<protein>
    <submittedName>
        <fullName evidence="1">Uncharacterized protein</fullName>
    </submittedName>
</protein>
<reference evidence="2" key="1">
    <citation type="submission" date="2016-11" db="EMBL/GenBank/DDBJ databases">
        <authorList>
            <person name="Varghese N."/>
            <person name="Submissions S."/>
        </authorList>
    </citation>
    <scope>NUCLEOTIDE SEQUENCE [LARGE SCALE GENOMIC DNA]</scope>
    <source>
        <strain evidence="2">YR203</strain>
    </source>
</reference>
<accession>A0A1M4V456</accession>
<sequence length="351" mass="41404">MYYFNKQSKQDIIMKRNYLLCTLFVFLFSFIQAQTITFVSEQTNKPLPKVSVFGKDGNILAYSDIDGKIDKKSLSQDQEKFKIVYDNFSVATLSYSDFEQNTIKLNDQVKEIETIVIKNTKPAKYIFIKGNFNSYVTVNKRLNCYADGVVTYIFDNKTKKLKSTNVEQYRVYRLEDPKNEKKHTDSWDYGSSLSVPEMKNVGNIDAYKKKNTKLKELKGQRKDEVEITGEYLQQKEFAIFGFRFFDLKGIINIAFETDSQKTLKDILEYNEIDFLKLKHKTEKDYNQLMAYSNFYTTELGFTNDNDLEKVKFKKEHSNYNTKFWQSPSFPNMQTIFSSFFKDDLKEQENKK</sequence>
<organism evidence="1 2">
    <name type="scientific">Chryseobacterium vrystaatense</name>
    <dbReference type="NCBI Taxonomy" id="307480"/>
    <lineage>
        <taxon>Bacteria</taxon>
        <taxon>Pseudomonadati</taxon>
        <taxon>Bacteroidota</taxon>
        <taxon>Flavobacteriia</taxon>
        <taxon>Flavobacteriales</taxon>
        <taxon>Weeksellaceae</taxon>
        <taxon>Chryseobacterium group</taxon>
        <taxon>Chryseobacterium</taxon>
    </lineage>
</organism>
<dbReference type="AlphaFoldDB" id="A0A1M4V456"/>